<accession>A0A9X9LYY5</accession>
<feature type="region of interest" description="Disordered" evidence="1">
    <location>
        <begin position="1"/>
        <end position="67"/>
    </location>
</feature>
<comment type="caution">
    <text evidence="2">The sequence shown here is derived from an EMBL/GenBank/DDBJ whole genome shotgun (WGS) entry which is preliminary data.</text>
</comment>
<organism evidence="2 3">
    <name type="scientific">Gulo gulo</name>
    <name type="common">Wolverine</name>
    <name type="synonym">Gluton</name>
    <dbReference type="NCBI Taxonomy" id="48420"/>
    <lineage>
        <taxon>Eukaryota</taxon>
        <taxon>Metazoa</taxon>
        <taxon>Chordata</taxon>
        <taxon>Craniata</taxon>
        <taxon>Vertebrata</taxon>
        <taxon>Euteleostomi</taxon>
        <taxon>Mammalia</taxon>
        <taxon>Eutheria</taxon>
        <taxon>Laurasiatheria</taxon>
        <taxon>Carnivora</taxon>
        <taxon>Caniformia</taxon>
        <taxon>Musteloidea</taxon>
        <taxon>Mustelidae</taxon>
        <taxon>Guloninae</taxon>
        <taxon>Gulo</taxon>
    </lineage>
</organism>
<feature type="compositionally biased region" description="Basic and acidic residues" evidence="1">
    <location>
        <begin position="20"/>
        <end position="33"/>
    </location>
</feature>
<keyword evidence="3" id="KW-1185">Reference proteome</keyword>
<dbReference type="Proteomes" id="UP000269945">
    <property type="component" value="Unassembled WGS sequence"/>
</dbReference>
<proteinExistence type="predicted"/>
<dbReference type="AlphaFoldDB" id="A0A9X9LYY5"/>
<feature type="compositionally biased region" description="Basic residues" evidence="1">
    <location>
        <begin position="55"/>
        <end position="67"/>
    </location>
</feature>
<gene>
    <name evidence="2" type="ORF">BN2614_LOCUS3</name>
</gene>
<protein>
    <submittedName>
        <fullName evidence="2">Uncharacterized protein</fullName>
    </submittedName>
</protein>
<sequence>AEAPCKQLEEEQQAFQKKLKGTEDEVENWRRNSEPGTRPSSPRWPQKRSIQPKKIIMKRRSNCWRRS</sequence>
<evidence type="ECO:0000256" key="1">
    <source>
        <dbReference type="SAM" id="MobiDB-lite"/>
    </source>
</evidence>
<feature type="non-terminal residue" evidence="2">
    <location>
        <position position="1"/>
    </location>
</feature>
<name>A0A9X9LYY5_GULGU</name>
<dbReference type="EMBL" id="CYRY02029553">
    <property type="protein sequence ID" value="VCX04180.1"/>
    <property type="molecule type" value="Genomic_DNA"/>
</dbReference>
<evidence type="ECO:0000313" key="2">
    <source>
        <dbReference type="EMBL" id="VCX04180.1"/>
    </source>
</evidence>
<evidence type="ECO:0000313" key="3">
    <source>
        <dbReference type="Proteomes" id="UP000269945"/>
    </source>
</evidence>
<reference evidence="2 3" key="1">
    <citation type="submission" date="2018-10" db="EMBL/GenBank/DDBJ databases">
        <authorList>
            <person name="Ekblom R."/>
            <person name="Jareborg N."/>
        </authorList>
    </citation>
    <scope>NUCLEOTIDE SEQUENCE [LARGE SCALE GENOMIC DNA]</scope>
    <source>
        <tissue evidence="2">Muscle</tissue>
    </source>
</reference>